<protein>
    <submittedName>
        <fullName evidence="3">DUF262 domain-containing protein</fullName>
    </submittedName>
</protein>
<dbReference type="Pfam" id="PF03235">
    <property type="entry name" value="GmrSD_N"/>
    <property type="match status" value="1"/>
</dbReference>
<name>A0ABN2AYF6_9ACTN</name>
<dbReference type="PANTHER" id="PTHR35149">
    <property type="entry name" value="SLL5132 PROTEIN"/>
    <property type="match status" value="1"/>
</dbReference>
<proteinExistence type="predicted"/>
<organism evidence="3 4">
    <name type="scientific">Dactylosporangium maewongense</name>
    <dbReference type="NCBI Taxonomy" id="634393"/>
    <lineage>
        <taxon>Bacteria</taxon>
        <taxon>Bacillati</taxon>
        <taxon>Actinomycetota</taxon>
        <taxon>Actinomycetes</taxon>
        <taxon>Micromonosporales</taxon>
        <taxon>Micromonosporaceae</taxon>
        <taxon>Dactylosporangium</taxon>
    </lineage>
</organism>
<evidence type="ECO:0000313" key="4">
    <source>
        <dbReference type="Proteomes" id="UP001501470"/>
    </source>
</evidence>
<reference evidence="3 4" key="1">
    <citation type="journal article" date="2019" name="Int. J. Syst. Evol. Microbiol.">
        <title>The Global Catalogue of Microorganisms (GCM) 10K type strain sequencing project: providing services to taxonomists for standard genome sequencing and annotation.</title>
        <authorList>
            <consortium name="The Broad Institute Genomics Platform"/>
            <consortium name="The Broad Institute Genome Sequencing Center for Infectious Disease"/>
            <person name="Wu L."/>
            <person name="Ma J."/>
        </authorList>
    </citation>
    <scope>NUCLEOTIDE SEQUENCE [LARGE SCALE GENOMIC DNA]</scope>
    <source>
        <strain evidence="3 4">JCM 15933</strain>
    </source>
</reference>
<accession>A0ABN2AYF6</accession>
<evidence type="ECO:0000313" key="3">
    <source>
        <dbReference type="EMBL" id="GAA1528277.1"/>
    </source>
</evidence>
<keyword evidence="4" id="KW-1185">Reference proteome</keyword>
<dbReference type="EMBL" id="BAAAQD010000010">
    <property type="protein sequence ID" value="GAA1528277.1"/>
    <property type="molecule type" value="Genomic_DNA"/>
</dbReference>
<evidence type="ECO:0000259" key="1">
    <source>
        <dbReference type="Pfam" id="PF03235"/>
    </source>
</evidence>
<feature type="domain" description="RAMA" evidence="2">
    <location>
        <begin position="625"/>
        <end position="722"/>
    </location>
</feature>
<sequence length="723" mass="82717">MARGRNNTKKLVTAREQSVDALFSTGPFALDYYQRAYVWEEPQVARLMADLSRKFLDQYKEHHSLQDVSSYDPYFLGPYIICTAEEQTSLVDGQQRIITLLLLLIYLQRQAAAIPKAGTRAGRLSTLIMSERFVRRTFRVDVEEYGSCFDALLNGRGFNVADAPLNVRRIWQAYQYIDIHYPAELHGDVLVMFIDWLLFRVSLVVMDAGDRDRAEEMFQSINDCGVRLSPMDHLKRFLLSDAGSDPRELEGKWTTMVSALESTEQGAAFAYLRTVFRAKFPDVAQKPGPSLADATHEWVRSHEEEIWPNQKNGDRARLLTEVLYPLHSSYVALLCARSELKPGLKAVRYNAFNGMAEQFDLTIAALRPGDSEAVREQKARMVANFLDLFYVTQTLDDEPVEQKHIDGLVSTVLPAVRLTESAEELSRALGEHAADWTTRLERIPDLTYDAKRRFVHYVLTRLTAWVEMGATNGEEDPTDRLLKRRSNDRDFEIEHLFTSTASRYAHKVPDERYYGYLRNRIGALLLLDGRDNGTYGGMLLEDKLVRYRKDTLLAGMLNPDFFERSNVRLREFLRGHGLLQMVATYDASTKLEPFIDARGRFYLEIAKRIWSLDAVGLASPVTPGPGVAGTRTRYGVRFKDLVQAGFIVTDDRLIGRRRDRLHYARVHPDGTIETASEARATSPTKAMEHAVGVASNGWAFWQVERTRERLDTVRQRYLDHFER</sequence>
<dbReference type="InterPro" id="IPR004919">
    <property type="entry name" value="GmrSD_N"/>
</dbReference>
<dbReference type="Pfam" id="PF18755">
    <property type="entry name" value="RAMA"/>
    <property type="match status" value="1"/>
</dbReference>
<comment type="caution">
    <text evidence="3">The sequence shown here is derived from an EMBL/GenBank/DDBJ whole genome shotgun (WGS) entry which is preliminary data.</text>
</comment>
<gene>
    <name evidence="3" type="ORF">GCM10009827_051860</name>
</gene>
<evidence type="ECO:0000259" key="2">
    <source>
        <dbReference type="Pfam" id="PF18755"/>
    </source>
</evidence>
<dbReference type="InterPro" id="IPR040843">
    <property type="entry name" value="RAMA"/>
</dbReference>
<feature type="domain" description="GmrSD restriction endonucleases N-terminal" evidence="1">
    <location>
        <begin position="28"/>
        <end position="238"/>
    </location>
</feature>
<dbReference type="Proteomes" id="UP001501470">
    <property type="component" value="Unassembled WGS sequence"/>
</dbReference>
<dbReference type="RefSeq" id="WP_344504689.1">
    <property type="nucleotide sequence ID" value="NZ_BAAAQD010000010.1"/>
</dbReference>
<dbReference type="PANTHER" id="PTHR35149:SF1">
    <property type="entry name" value="DUF5655 DOMAIN-CONTAINING PROTEIN"/>
    <property type="match status" value="1"/>
</dbReference>